<dbReference type="InterPro" id="IPR019787">
    <property type="entry name" value="Znf_PHD-finger"/>
</dbReference>
<dbReference type="InterPro" id="IPR011011">
    <property type="entry name" value="Znf_FYVE_PHD"/>
</dbReference>
<dbReference type="PROSITE" id="PS50016">
    <property type="entry name" value="ZF_PHD_2"/>
    <property type="match status" value="1"/>
</dbReference>
<feature type="compositionally biased region" description="Polar residues" evidence="5">
    <location>
        <begin position="244"/>
        <end position="255"/>
    </location>
</feature>
<dbReference type="SMART" id="SM00249">
    <property type="entry name" value="PHD"/>
    <property type="match status" value="1"/>
</dbReference>
<evidence type="ECO:0000259" key="7">
    <source>
        <dbReference type="PROSITE" id="PS51038"/>
    </source>
</evidence>
<accession>A0A4V1J5F0</accession>
<dbReference type="InterPro" id="IPR013083">
    <property type="entry name" value="Znf_RING/FYVE/PHD"/>
</dbReference>
<dbReference type="SUPFAM" id="SSF57903">
    <property type="entry name" value="FYVE/PHD zinc finger"/>
    <property type="match status" value="1"/>
</dbReference>
<reference evidence="9" key="1">
    <citation type="journal article" date="2018" name="Nat. Microbiol.">
        <title>Leveraging single-cell genomics to expand the fungal tree of life.</title>
        <authorList>
            <person name="Ahrendt S.R."/>
            <person name="Quandt C.A."/>
            <person name="Ciobanu D."/>
            <person name="Clum A."/>
            <person name="Salamov A."/>
            <person name="Andreopoulos B."/>
            <person name="Cheng J.F."/>
            <person name="Woyke T."/>
            <person name="Pelin A."/>
            <person name="Henrissat B."/>
            <person name="Reynolds N.K."/>
            <person name="Benny G.L."/>
            <person name="Smith M.E."/>
            <person name="James T.Y."/>
            <person name="Grigoriev I.V."/>
        </authorList>
    </citation>
    <scope>NUCLEOTIDE SEQUENCE [LARGE SCALE GENOMIC DNA]</scope>
    <source>
        <strain evidence="9">RSA 468</strain>
    </source>
</reference>
<evidence type="ECO:0000256" key="3">
    <source>
        <dbReference type="ARBA" id="ARBA00022833"/>
    </source>
</evidence>
<evidence type="ECO:0008006" key="10">
    <source>
        <dbReference type="Google" id="ProtNLM"/>
    </source>
</evidence>
<dbReference type="Proteomes" id="UP000268162">
    <property type="component" value="Unassembled WGS sequence"/>
</dbReference>
<dbReference type="Pfam" id="PF01426">
    <property type="entry name" value="BAH"/>
    <property type="match status" value="1"/>
</dbReference>
<evidence type="ECO:0000259" key="6">
    <source>
        <dbReference type="PROSITE" id="PS50016"/>
    </source>
</evidence>
<dbReference type="Pfam" id="PF00628">
    <property type="entry name" value="PHD"/>
    <property type="match status" value="1"/>
</dbReference>
<dbReference type="InterPro" id="IPR029617">
    <property type="entry name" value="Snt2"/>
</dbReference>
<dbReference type="InterPro" id="IPR001025">
    <property type="entry name" value="BAH_dom"/>
</dbReference>
<dbReference type="AlphaFoldDB" id="A0A4V1J5F0"/>
<dbReference type="PANTHER" id="PTHR47672:SF1">
    <property type="entry name" value="E3 UBIQUITIN-PROTEIN LIGASE SNT2"/>
    <property type="match status" value="1"/>
</dbReference>
<dbReference type="GO" id="GO:0004842">
    <property type="term" value="F:ubiquitin-protein transferase activity"/>
    <property type="evidence" value="ECO:0007669"/>
    <property type="project" value="TreeGrafter"/>
</dbReference>
<proteinExistence type="predicted"/>
<dbReference type="PROSITE" id="PS01359">
    <property type="entry name" value="ZF_PHD_1"/>
    <property type="match status" value="1"/>
</dbReference>
<dbReference type="InterPro" id="IPR001965">
    <property type="entry name" value="Znf_PHD"/>
</dbReference>
<feature type="compositionally biased region" description="Low complexity" evidence="5">
    <location>
        <begin position="231"/>
        <end position="243"/>
    </location>
</feature>
<evidence type="ECO:0000313" key="9">
    <source>
        <dbReference type="Proteomes" id="UP000268162"/>
    </source>
</evidence>
<evidence type="ECO:0000313" key="8">
    <source>
        <dbReference type="EMBL" id="RKP38829.1"/>
    </source>
</evidence>
<sequence length="255" mass="28774">DHVYLAAESNYESFYIGRVDSRSPSNLFVAIAWYQRPSEVSDGRSRSQDPRLVVATMHSDVNPVSTIRGKCVVTHAYHILEALAVYTSLPDHFYFTQLFDRFVGRNYDVVPCEKVLNVPDNIAQALRDRYRYIIVEPTKTSELTDSHRSCKVCTQWCPPNESMRCEMCGYYYHMGCLDPPLATKPGKGYVWQCVSCLKQMAQQRMGNQGDNPRLRTRSQPAPKPVGTDMGRSSSQQIRSTSSTVRPTSATSATVP</sequence>
<dbReference type="SMART" id="SM00439">
    <property type="entry name" value="BAH"/>
    <property type="match status" value="1"/>
</dbReference>
<dbReference type="InterPro" id="IPR043151">
    <property type="entry name" value="BAH_sf"/>
</dbReference>
<dbReference type="GO" id="GO:0003682">
    <property type="term" value="F:chromatin binding"/>
    <property type="evidence" value="ECO:0007669"/>
    <property type="project" value="InterPro"/>
</dbReference>
<dbReference type="PANTHER" id="PTHR47672">
    <property type="entry name" value="E3 UBIQUITIN-PROTEIN LIGASE SNT2"/>
    <property type="match status" value="1"/>
</dbReference>
<feature type="domain" description="BAH" evidence="7">
    <location>
        <begin position="1"/>
        <end position="110"/>
    </location>
</feature>
<feature type="region of interest" description="Disordered" evidence="5">
    <location>
        <begin position="204"/>
        <end position="255"/>
    </location>
</feature>
<keyword evidence="1" id="KW-0479">Metal-binding</keyword>
<keyword evidence="2 4" id="KW-0863">Zinc-finger</keyword>
<dbReference type="GO" id="GO:0048189">
    <property type="term" value="C:Lid2 complex"/>
    <property type="evidence" value="ECO:0007669"/>
    <property type="project" value="TreeGrafter"/>
</dbReference>
<dbReference type="InterPro" id="IPR019786">
    <property type="entry name" value="Zinc_finger_PHD-type_CS"/>
</dbReference>
<dbReference type="GO" id="GO:0036205">
    <property type="term" value="P:histone catabolic process"/>
    <property type="evidence" value="ECO:0007669"/>
    <property type="project" value="TreeGrafter"/>
</dbReference>
<dbReference type="GO" id="GO:0008270">
    <property type="term" value="F:zinc ion binding"/>
    <property type="evidence" value="ECO:0007669"/>
    <property type="project" value="UniProtKB-KW"/>
</dbReference>
<keyword evidence="3" id="KW-0862">Zinc</keyword>
<feature type="domain" description="PHD-type" evidence="6">
    <location>
        <begin position="147"/>
        <end position="199"/>
    </location>
</feature>
<dbReference type="PROSITE" id="PS51038">
    <property type="entry name" value="BAH"/>
    <property type="match status" value="1"/>
</dbReference>
<evidence type="ECO:0000256" key="2">
    <source>
        <dbReference type="ARBA" id="ARBA00022771"/>
    </source>
</evidence>
<evidence type="ECO:0000256" key="5">
    <source>
        <dbReference type="SAM" id="MobiDB-lite"/>
    </source>
</evidence>
<name>A0A4V1J5F0_9FUNG</name>
<protein>
    <recommendedName>
        <fullName evidence="10">PHD-type domain-containing protein</fullName>
    </recommendedName>
</protein>
<dbReference type="STRING" id="215637.A0A4V1J5F0"/>
<evidence type="ECO:0000256" key="1">
    <source>
        <dbReference type="ARBA" id="ARBA00022723"/>
    </source>
</evidence>
<dbReference type="Gene3D" id="3.30.40.10">
    <property type="entry name" value="Zinc/RING finger domain, C3HC4 (zinc finger)"/>
    <property type="match status" value="1"/>
</dbReference>
<dbReference type="Gene3D" id="2.30.30.490">
    <property type="match status" value="1"/>
</dbReference>
<dbReference type="EMBL" id="ML002326">
    <property type="protein sequence ID" value="RKP38829.1"/>
    <property type="molecule type" value="Genomic_DNA"/>
</dbReference>
<keyword evidence="9" id="KW-1185">Reference proteome</keyword>
<feature type="non-terminal residue" evidence="8">
    <location>
        <position position="255"/>
    </location>
</feature>
<gene>
    <name evidence="8" type="ORF">BJ085DRAFT_6854</name>
</gene>
<feature type="non-terminal residue" evidence="8">
    <location>
        <position position="1"/>
    </location>
</feature>
<organism evidence="8 9">
    <name type="scientific">Dimargaris cristalligena</name>
    <dbReference type="NCBI Taxonomy" id="215637"/>
    <lineage>
        <taxon>Eukaryota</taxon>
        <taxon>Fungi</taxon>
        <taxon>Fungi incertae sedis</taxon>
        <taxon>Zoopagomycota</taxon>
        <taxon>Kickxellomycotina</taxon>
        <taxon>Dimargaritomycetes</taxon>
        <taxon>Dimargaritales</taxon>
        <taxon>Dimargaritaceae</taxon>
        <taxon>Dimargaris</taxon>
    </lineage>
</organism>
<evidence type="ECO:0000256" key="4">
    <source>
        <dbReference type="PROSITE-ProRule" id="PRU00146"/>
    </source>
</evidence>